<evidence type="ECO:0000313" key="5">
    <source>
        <dbReference type="Proteomes" id="UP000199315"/>
    </source>
</evidence>
<evidence type="ECO:0000256" key="1">
    <source>
        <dbReference type="SAM" id="MobiDB-lite"/>
    </source>
</evidence>
<proteinExistence type="predicted"/>
<sequence>MRKTAIVGISCFIVMVLAGMGIYMIAAEDRKGPEIVFDSREISYRKGGDEALLLEGVTAVDEREGDVSDSLIVESIIPFIDGDTLKVIYAAKDGSNNITKSSRVITYRSDSEADEEEGAEAGEEDAGAATAGESGDGEEEKDTKSKDAKDSNTVDSEGNDDVEGEMPALVLTVNKVTLKKGEAFNYMNYIESITDNEDDERTLFRRLRVNGDAVDTDTTGTYEILISVVDTDGNRSEAETLIVNVVK</sequence>
<dbReference type="RefSeq" id="WP_091231278.1">
    <property type="nucleotide sequence ID" value="NZ_FMKA01000004.1"/>
</dbReference>
<gene>
    <name evidence="4" type="ORF">SAMN05421730_100438</name>
</gene>
<dbReference type="STRING" id="1619234.SAMN05421730_100438"/>
<dbReference type="InterPro" id="IPR032179">
    <property type="entry name" value="Cry22Aa_Ig-like"/>
</dbReference>
<evidence type="ECO:0000313" key="4">
    <source>
        <dbReference type="EMBL" id="SCP96244.1"/>
    </source>
</evidence>
<reference evidence="4 5" key="1">
    <citation type="submission" date="2016-09" db="EMBL/GenBank/DDBJ databases">
        <authorList>
            <person name="Capua I."/>
            <person name="De Benedictis P."/>
            <person name="Joannis T."/>
            <person name="Lombin L.H."/>
            <person name="Cattoli G."/>
        </authorList>
    </citation>
    <scope>NUCLEOTIDE SEQUENCE [LARGE SCALE GENOMIC DNA]</scope>
    <source>
        <strain evidence="4 5">GluBS11</strain>
    </source>
</reference>
<dbReference type="AlphaFoldDB" id="A0A1D3TRA8"/>
<protein>
    <recommendedName>
        <fullName evidence="3">Pesticidal crystal protein Cry22Aa Ig-like domain-containing protein</fullName>
    </recommendedName>
</protein>
<feature type="compositionally biased region" description="Basic and acidic residues" evidence="1">
    <location>
        <begin position="141"/>
        <end position="152"/>
    </location>
</feature>
<dbReference type="Pfam" id="PF16403">
    <property type="entry name" value="Bact_surface_Ig-like"/>
    <property type="match status" value="1"/>
</dbReference>
<dbReference type="Gene3D" id="2.60.40.10">
    <property type="entry name" value="Immunoglobulins"/>
    <property type="match status" value="2"/>
</dbReference>
<feature type="compositionally biased region" description="Acidic residues" evidence="1">
    <location>
        <begin position="112"/>
        <end position="126"/>
    </location>
</feature>
<dbReference type="Proteomes" id="UP000199315">
    <property type="component" value="Unassembled WGS sequence"/>
</dbReference>
<evidence type="ECO:0000259" key="3">
    <source>
        <dbReference type="Pfam" id="PF16403"/>
    </source>
</evidence>
<dbReference type="OrthoDB" id="1972074at2"/>
<keyword evidence="2" id="KW-0812">Transmembrane</keyword>
<evidence type="ECO:0000256" key="2">
    <source>
        <dbReference type="SAM" id="Phobius"/>
    </source>
</evidence>
<organism evidence="4 5">
    <name type="scientific">Anaerobium acetethylicum</name>
    <dbReference type="NCBI Taxonomy" id="1619234"/>
    <lineage>
        <taxon>Bacteria</taxon>
        <taxon>Bacillati</taxon>
        <taxon>Bacillota</taxon>
        <taxon>Clostridia</taxon>
        <taxon>Lachnospirales</taxon>
        <taxon>Lachnospiraceae</taxon>
        <taxon>Anaerobium</taxon>
    </lineage>
</organism>
<feature type="region of interest" description="Disordered" evidence="1">
    <location>
        <begin position="106"/>
        <end position="163"/>
    </location>
</feature>
<dbReference type="InterPro" id="IPR013783">
    <property type="entry name" value="Ig-like_fold"/>
</dbReference>
<keyword evidence="5" id="KW-1185">Reference proteome</keyword>
<feature type="transmembrane region" description="Helical" evidence="2">
    <location>
        <begin position="6"/>
        <end position="26"/>
    </location>
</feature>
<keyword evidence="2" id="KW-1133">Transmembrane helix</keyword>
<name>A0A1D3TRA8_9FIRM</name>
<dbReference type="EMBL" id="FMKA01000004">
    <property type="protein sequence ID" value="SCP96244.1"/>
    <property type="molecule type" value="Genomic_DNA"/>
</dbReference>
<accession>A0A1D3TRA8</accession>
<feature type="domain" description="Pesticidal crystal protein Cry22Aa Ig-like" evidence="3">
    <location>
        <begin position="174"/>
        <end position="238"/>
    </location>
</feature>
<keyword evidence="2" id="KW-0472">Membrane</keyword>